<dbReference type="Proteomes" id="UP000427769">
    <property type="component" value="Chromosome"/>
</dbReference>
<dbReference type="GO" id="GO:0005829">
    <property type="term" value="C:cytosol"/>
    <property type="evidence" value="ECO:0007669"/>
    <property type="project" value="TreeGrafter"/>
</dbReference>
<evidence type="ECO:0000256" key="1">
    <source>
        <dbReference type="ARBA" id="ARBA00000274"/>
    </source>
</evidence>
<gene>
    <name evidence="4" type="ORF">DSCW_05950</name>
</gene>
<comment type="similarity">
    <text evidence="2 3">Belongs to the LOG family.</text>
</comment>
<evidence type="ECO:0000313" key="5">
    <source>
        <dbReference type="Proteomes" id="UP000427769"/>
    </source>
</evidence>
<evidence type="ECO:0000313" key="4">
    <source>
        <dbReference type="EMBL" id="BBO73178.1"/>
    </source>
</evidence>
<dbReference type="PANTHER" id="PTHR31223:SF70">
    <property type="entry name" value="LOG FAMILY PROTEIN YJL055W"/>
    <property type="match status" value="1"/>
</dbReference>
<evidence type="ECO:0000256" key="2">
    <source>
        <dbReference type="ARBA" id="ARBA00006763"/>
    </source>
</evidence>
<keyword evidence="3 4" id="KW-0378">Hydrolase</keyword>
<dbReference type="GO" id="GO:0009691">
    <property type="term" value="P:cytokinin biosynthetic process"/>
    <property type="evidence" value="ECO:0007669"/>
    <property type="project" value="UniProtKB-UniRule"/>
</dbReference>
<dbReference type="SUPFAM" id="SSF102405">
    <property type="entry name" value="MCP/YpsA-like"/>
    <property type="match status" value="1"/>
</dbReference>
<dbReference type="InterPro" id="IPR005269">
    <property type="entry name" value="LOG"/>
</dbReference>
<keyword evidence="3" id="KW-0203">Cytokinin biosynthesis</keyword>
<dbReference type="KEGG" id="dwd:DSCW_05950"/>
<proteinExistence type="inferred from homology"/>
<comment type="catalytic activity">
    <reaction evidence="1">
        <text>AMP + H2O = D-ribose 5-phosphate + adenine</text>
        <dbReference type="Rhea" id="RHEA:20129"/>
        <dbReference type="ChEBI" id="CHEBI:15377"/>
        <dbReference type="ChEBI" id="CHEBI:16708"/>
        <dbReference type="ChEBI" id="CHEBI:78346"/>
        <dbReference type="ChEBI" id="CHEBI:456215"/>
        <dbReference type="EC" id="3.2.2.4"/>
    </reaction>
</comment>
<dbReference type="EC" id="3.2.2.n1" evidence="3"/>
<dbReference type="OrthoDB" id="9801098at2"/>
<dbReference type="Pfam" id="PF03641">
    <property type="entry name" value="Lysine_decarbox"/>
    <property type="match status" value="1"/>
</dbReference>
<name>A0A5K7YX32_9BACT</name>
<dbReference type="GO" id="GO:0008714">
    <property type="term" value="F:AMP nucleosidase activity"/>
    <property type="evidence" value="ECO:0007669"/>
    <property type="project" value="UniProtKB-EC"/>
</dbReference>
<accession>A0A5K7YX32</accession>
<keyword evidence="5" id="KW-1185">Reference proteome</keyword>
<dbReference type="Gene3D" id="3.40.50.450">
    <property type="match status" value="1"/>
</dbReference>
<evidence type="ECO:0000256" key="3">
    <source>
        <dbReference type="RuleBase" id="RU363015"/>
    </source>
</evidence>
<reference evidence="4 5" key="1">
    <citation type="submission" date="2019-11" db="EMBL/GenBank/DDBJ databases">
        <title>Comparative genomics of hydrocarbon-degrading Desulfosarcina strains.</title>
        <authorList>
            <person name="Watanabe M."/>
            <person name="Kojima H."/>
            <person name="Fukui M."/>
        </authorList>
    </citation>
    <scope>NUCLEOTIDE SEQUENCE [LARGE SCALE GENOMIC DNA]</scope>
    <source>
        <strain evidence="4 5">PP31</strain>
    </source>
</reference>
<organism evidence="4 5">
    <name type="scientific">Desulfosarcina widdelii</name>
    <dbReference type="NCBI Taxonomy" id="947919"/>
    <lineage>
        <taxon>Bacteria</taxon>
        <taxon>Pseudomonadati</taxon>
        <taxon>Thermodesulfobacteriota</taxon>
        <taxon>Desulfobacteria</taxon>
        <taxon>Desulfobacterales</taxon>
        <taxon>Desulfosarcinaceae</taxon>
        <taxon>Desulfosarcina</taxon>
    </lineage>
</organism>
<dbReference type="AlphaFoldDB" id="A0A5K7YX32"/>
<dbReference type="PANTHER" id="PTHR31223">
    <property type="entry name" value="LOG FAMILY PROTEIN YJL055W"/>
    <property type="match status" value="1"/>
</dbReference>
<protein>
    <recommendedName>
        <fullName evidence="3">Cytokinin riboside 5'-monophosphate phosphoribohydrolase</fullName>
        <ecNumber evidence="3">3.2.2.n1</ecNumber>
    </recommendedName>
</protein>
<dbReference type="NCBIfam" id="TIGR00730">
    <property type="entry name" value="Rossman fold protein, TIGR00730 family"/>
    <property type="match status" value="1"/>
</dbReference>
<sequence length="163" mass="17839">METAGALGHELAMRSLTCVYGGSCTGLMKQLADSALAAGGKVVGVTVQALKDREEFHQGLTELHVLPTKHERKHLMVQLSDGFVALPGGIGTFEEFFEVYTLQQMGFHAKPFGLLNVNGFFEPLELMLETAEKEGFLKNSHQEAIIRAVNPDEILDLIIKRGV</sequence>
<dbReference type="InterPro" id="IPR031100">
    <property type="entry name" value="LOG_fam"/>
</dbReference>
<dbReference type="RefSeq" id="WP_155302307.1">
    <property type="nucleotide sequence ID" value="NZ_AP021875.1"/>
</dbReference>
<dbReference type="EMBL" id="AP021875">
    <property type="protein sequence ID" value="BBO73178.1"/>
    <property type="molecule type" value="Genomic_DNA"/>
</dbReference>